<sequence length="345" mass="38364">MGGIASKAGMQIVGVIMKGALCAPYGLPIGLLNHKGIIDLDMCYQSEKTRIELEKQINHGSTMSYEQGVGLEGPGFKSSNRVKVANSNITNVLNDNISFISQNQETVQDVIKNFGLAQAGLTKVGDDIVGNEYGPWDSYDIDKMNNEQWNYKGYVMKAYGCQPVIDQRATLKIIGNSSITEEVEEEITNEVMGTLESEIKDTDPGEGSGVSVQAQIDSLLENRSSIKVNIHNKITQFINQNSQIGQKITYEDNYGVCDPQRYIEDGQNLGATITQSAKLSSLASNIINSSVNIVIENKTNFKSDQTLKVNRITEYRIILVSFIWNVVYIYLVYHLIKMLYEKMTE</sequence>
<keyword evidence="1" id="KW-0472">Membrane</keyword>
<feature type="transmembrane region" description="Helical" evidence="1">
    <location>
        <begin position="315"/>
        <end position="336"/>
    </location>
</feature>
<keyword evidence="1" id="KW-0812">Transmembrane</keyword>
<evidence type="ECO:0000313" key="2">
    <source>
        <dbReference type="EMBL" id="QHU23584.1"/>
    </source>
</evidence>
<accession>A0A6C0L4E2</accession>
<proteinExistence type="predicted"/>
<name>A0A6C0L4E2_9ZZZZ</name>
<dbReference type="EMBL" id="MN741035">
    <property type="protein sequence ID" value="QHU23584.1"/>
    <property type="molecule type" value="Genomic_DNA"/>
</dbReference>
<reference evidence="2" key="1">
    <citation type="journal article" date="2020" name="Nature">
        <title>Giant virus diversity and host interactions through global metagenomics.</title>
        <authorList>
            <person name="Schulz F."/>
            <person name="Roux S."/>
            <person name="Paez-Espino D."/>
            <person name="Jungbluth S."/>
            <person name="Walsh D.A."/>
            <person name="Denef V.J."/>
            <person name="McMahon K.D."/>
            <person name="Konstantinidis K.T."/>
            <person name="Eloe-Fadrosh E.A."/>
            <person name="Kyrpides N.C."/>
            <person name="Woyke T."/>
        </authorList>
    </citation>
    <scope>NUCLEOTIDE SEQUENCE</scope>
    <source>
        <strain evidence="2">GVMAG-S-ERX555907-94</strain>
    </source>
</reference>
<keyword evidence="1" id="KW-1133">Transmembrane helix</keyword>
<protein>
    <submittedName>
        <fullName evidence="2">Uncharacterized protein</fullName>
    </submittedName>
</protein>
<dbReference type="AlphaFoldDB" id="A0A6C0L4E2"/>
<organism evidence="2">
    <name type="scientific">viral metagenome</name>
    <dbReference type="NCBI Taxonomy" id="1070528"/>
    <lineage>
        <taxon>unclassified sequences</taxon>
        <taxon>metagenomes</taxon>
        <taxon>organismal metagenomes</taxon>
    </lineage>
</organism>
<evidence type="ECO:0000256" key="1">
    <source>
        <dbReference type="SAM" id="Phobius"/>
    </source>
</evidence>